<organism evidence="3 4">
    <name type="scientific">Symbiodinium necroappetens</name>
    <dbReference type="NCBI Taxonomy" id="1628268"/>
    <lineage>
        <taxon>Eukaryota</taxon>
        <taxon>Sar</taxon>
        <taxon>Alveolata</taxon>
        <taxon>Dinophyceae</taxon>
        <taxon>Suessiales</taxon>
        <taxon>Symbiodiniaceae</taxon>
        <taxon>Symbiodinium</taxon>
    </lineage>
</organism>
<feature type="chain" id="PRO_5033046041" evidence="2">
    <location>
        <begin position="28"/>
        <end position="117"/>
    </location>
</feature>
<protein>
    <submittedName>
        <fullName evidence="3">Uncharacterized protein</fullName>
    </submittedName>
</protein>
<reference evidence="3" key="1">
    <citation type="submission" date="2021-02" db="EMBL/GenBank/DDBJ databases">
        <authorList>
            <person name="Dougan E. K."/>
            <person name="Rhodes N."/>
            <person name="Thang M."/>
            <person name="Chan C."/>
        </authorList>
    </citation>
    <scope>NUCLEOTIDE SEQUENCE</scope>
</reference>
<dbReference type="Proteomes" id="UP000601435">
    <property type="component" value="Unassembled WGS sequence"/>
</dbReference>
<keyword evidence="2" id="KW-0732">Signal</keyword>
<accession>A0A813AIR4</accession>
<dbReference type="EMBL" id="CAJNJA010060141">
    <property type="protein sequence ID" value="CAE7869856.1"/>
    <property type="molecule type" value="Genomic_DNA"/>
</dbReference>
<evidence type="ECO:0000313" key="3">
    <source>
        <dbReference type="EMBL" id="CAE7869856.1"/>
    </source>
</evidence>
<proteinExistence type="predicted"/>
<keyword evidence="1" id="KW-1133">Transmembrane helix</keyword>
<comment type="caution">
    <text evidence="3">The sequence shown here is derived from an EMBL/GenBank/DDBJ whole genome shotgun (WGS) entry which is preliminary data.</text>
</comment>
<evidence type="ECO:0000256" key="2">
    <source>
        <dbReference type="SAM" id="SignalP"/>
    </source>
</evidence>
<gene>
    <name evidence="3" type="ORF">SNEC2469_LOCUS28055</name>
</gene>
<sequence>MARPILLPLSLCVALVMLLKSSTFVQAPTRTVEGPQQQLRIMETAALSTGIAMTNALPAMATWGEGSEAGQNIDPDSTEAYNRKILNATAICLTFAVFLVGLVVSQARKLVENRWLN</sequence>
<keyword evidence="1" id="KW-0812">Transmembrane</keyword>
<name>A0A813AIR4_9DINO</name>
<dbReference type="AlphaFoldDB" id="A0A813AIR4"/>
<dbReference type="OrthoDB" id="428139at2759"/>
<keyword evidence="1" id="KW-0472">Membrane</keyword>
<feature type="transmembrane region" description="Helical" evidence="1">
    <location>
        <begin position="85"/>
        <end position="104"/>
    </location>
</feature>
<feature type="signal peptide" evidence="2">
    <location>
        <begin position="1"/>
        <end position="27"/>
    </location>
</feature>
<evidence type="ECO:0000256" key="1">
    <source>
        <dbReference type="SAM" id="Phobius"/>
    </source>
</evidence>
<keyword evidence="4" id="KW-1185">Reference proteome</keyword>
<evidence type="ECO:0000313" key="4">
    <source>
        <dbReference type="Proteomes" id="UP000601435"/>
    </source>
</evidence>